<feature type="compositionally biased region" description="Polar residues" evidence="6">
    <location>
        <begin position="214"/>
        <end position="223"/>
    </location>
</feature>
<gene>
    <name evidence="8" type="ORF">ALEPTO_LOCUS2246</name>
</gene>
<feature type="domain" description="C2H2-type" evidence="7">
    <location>
        <begin position="570"/>
        <end position="600"/>
    </location>
</feature>
<feature type="compositionally biased region" description="Low complexity" evidence="6">
    <location>
        <begin position="352"/>
        <end position="362"/>
    </location>
</feature>
<dbReference type="PANTHER" id="PTHR23057">
    <property type="entry name" value="JUXTAPOSED WITH ANOTHER ZINC FINGER PROTEIN 1"/>
    <property type="match status" value="1"/>
</dbReference>
<feature type="compositionally biased region" description="Polar residues" evidence="6">
    <location>
        <begin position="313"/>
        <end position="323"/>
    </location>
</feature>
<feature type="domain" description="C2H2-type" evidence="7">
    <location>
        <begin position="611"/>
        <end position="641"/>
    </location>
</feature>
<dbReference type="GO" id="GO:0005634">
    <property type="term" value="C:nucleus"/>
    <property type="evidence" value="ECO:0007669"/>
    <property type="project" value="TreeGrafter"/>
</dbReference>
<dbReference type="PROSITE" id="PS00028">
    <property type="entry name" value="ZINC_FINGER_C2H2_1"/>
    <property type="match status" value="2"/>
</dbReference>
<dbReference type="Gene3D" id="3.30.160.60">
    <property type="entry name" value="Classic Zinc Finger"/>
    <property type="match status" value="2"/>
</dbReference>
<dbReference type="AlphaFoldDB" id="A0A9N8W5T3"/>
<dbReference type="InterPro" id="IPR051580">
    <property type="entry name" value="ZnF-Chromatin_assoc"/>
</dbReference>
<feature type="compositionally biased region" description="Low complexity" evidence="6">
    <location>
        <begin position="204"/>
        <end position="213"/>
    </location>
</feature>
<dbReference type="PROSITE" id="PS50157">
    <property type="entry name" value="ZINC_FINGER_C2H2_2"/>
    <property type="match status" value="2"/>
</dbReference>
<keyword evidence="1" id="KW-0479">Metal-binding</keyword>
<sequence length="655" mass="71070">MPHAIEQNSTSTYAHEHFLSGQQLNNAVTSVSDARNNQLAYYLFRQPGLESSLSEVDFGFSSEEQNYDLYDQNFSEGIKTSSSSCDVRKMEEGFLQDFQCCGIFFGDFHSLITHKQVMHLEFMGETGPNLENTYGLIAEEGWSSASVSSAGSIPNSVPHSPQEDPLQAPAHLINYIEQQPITDKFPETSISVNLQDIRVFGQLNNNRSHNNNNGDSEQQGSHTGNVNQVAMARLGQTRRSATDNVSTIPFNLLSLFQPQAFSNSNHFNHFPDFQAVSTRTKRAASFSCMPAATILDNSEYINNNDANYGRSGVMTSNTATSNRGAAPKSRRNTNNESQTLQQRHNQLDARLTASAPATPTTANWPQASSNVERENFNIGGPSSMAAMVSGQVSGEQRRLSAPSLSTPLSSELSLASNMPMSAATSLMNDNSASSDVYGYSVGNISAVALSSIYPMDQRGMKRNREDGTEMDINQKRMSTETTFWDVNENLGNNTSMMTQKSSKKRAVTAESARRKVSKSLGGPIAVATTNVPVVIDSDAISISASLTNAIPAGVIAQPLPPPQVETDKPYRCAVEGCQKTYKNANGLKYHRTHGHNTEQSGNGDKSAEKPYKCQHVGCPKSYKNLNGLKYHLEHNHNGVTSPSLGGGSSSGVTGV</sequence>
<evidence type="ECO:0000256" key="1">
    <source>
        <dbReference type="ARBA" id="ARBA00022723"/>
    </source>
</evidence>
<dbReference type="SMART" id="SM00355">
    <property type="entry name" value="ZnF_C2H2"/>
    <property type="match status" value="3"/>
</dbReference>
<evidence type="ECO:0000256" key="6">
    <source>
        <dbReference type="SAM" id="MobiDB-lite"/>
    </source>
</evidence>
<dbReference type="EMBL" id="CAJVPS010000316">
    <property type="protein sequence ID" value="CAG8476062.1"/>
    <property type="molecule type" value="Genomic_DNA"/>
</dbReference>
<keyword evidence="4" id="KW-0862">Zinc</keyword>
<organism evidence="8 9">
    <name type="scientific">Ambispora leptoticha</name>
    <dbReference type="NCBI Taxonomy" id="144679"/>
    <lineage>
        <taxon>Eukaryota</taxon>
        <taxon>Fungi</taxon>
        <taxon>Fungi incertae sedis</taxon>
        <taxon>Mucoromycota</taxon>
        <taxon>Glomeromycotina</taxon>
        <taxon>Glomeromycetes</taxon>
        <taxon>Archaeosporales</taxon>
        <taxon>Ambisporaceae</taxon>
        <taxon>Ambispora</taxon>
    </lineage>
</organism>
<comment type="caution">
    <text evidence="8">The sequence shown here is derived from an EMBL/GenBank/DDBJ whole genome shotgun (WGS) entry which is preliminary data.</text>
</comment>
<name>A0A9N8W5T3_9GLOM</name>
<feature type="compositionally biased region" description="Polar residues" evidence="6">
    <location>
        <begin position="332"/>
        <end position="344"/>
    </location>
</feature>
<proteinExistence type="predicted"/>
<evidence type="ECO:0000259" key="7">
    <source>
        <dbReference type="PROSITE" id="PS50157"/>
    </source>
</evidence>
<evidence type="ECO:0000256" key="2">
    <source>
        <dbReference type="ARBA" id="ARBA00022737"/>
    </source>
</evidence>
<keyword evidence="9" id="KW-1185">Reference proteome</keyword>
<evidence type="ECO:0000256" key="3">
    <source>
        <dbReference type="ARBA" id="ARBA00022771"/>
    </source>
</evidence>
<dbReference type="GO" id="GO:0008270">
    <property type="term" value="F:zinc ion binding"/>
    <property type="evidence" value="ECO:0007669"/>
    <property type="project" value="UniProtKB-KW"/>
</dbReference>
<feature type="region of interest" description="Disordered" evidence="6">
    <location>
        <begin position="204"/>
        <end position="223"/>
    </location>
</feature>
<dbReference type="InterPro" id="IPR013087">
    <property type="entry name" value="Znf_C2H2_type"/>
</dbReference>
<dbReference type="OrthoDB" id="3269380at2759"/>
<dbReference type="Proteomes" id="UP000789508">
    <property type="component" value="Unassembled WGS sequence"/>
</dbReference>
<evidence type="ECO:0000313" key="9">
    <source>
        <dbReference type="Proteomes" id="UP000789508"/>
    </source>
</evidence>
<keyword evidence="2" id="KW-0677">Repeat</keyword>
<evidence type="ECO:0000256" key="5">
    <source>
        <dbReference type="PROSITE-ProRule" id="PRU00042"/>
    </source>
</evidence>
<reference evidence="8" key="1">
    <citation type="submission" date="2021-06" db="EMBL/GenBank/DDBJ databases">
        <authorList>
            <person name="Kallberg Y."/>
            <person name="Tangrot J."/>
            <person name="Rosling A."/>
        </authorList>
    </citation>
    <scope>NUCLEOTIDE SEQUENCE</scope>
    <source>
        <strain evidence="8">FL130A</strain>
    </source>
</reference>
<protein>
    <submittedName>
        <fullName evidence="8">13406_t:CDS:1</fullName>
    </submittedName>
</protein>
<feature type="region of interest" description="Disordered" evidence="6">
    <location>
        <begin position="589"/>
        <end position="609"/>
    </location>
</feature>
<evidence type="ECO:0000313" key="8">
    <source>
        <dbReference type="EMBL" id="CAG8476062.1"/>
    </source>
</evidence>
<evidence type="ECO:0000256" key="4">
    <source>
        <dbReference type="ARBA" id="ARBA00022833"/>
    </source>
</evidence>
<dbReference type="PANTHER" id="PTHR23057:SF0">
    <property type="entry name" value="JUXTAPOSED WITH ANOTHER ZINC FINGER PROTEIN 1"/>
    <property type="match status" value="1"/>
</dbReference>
<accession>A0A9N8W5T3</accession>
<feature type="region of interest" description="Disordered" evidence="6">
    <location>
        <begin position="312"/>
        <end position="382"/>
    </location>
</feature>
<keyword evidence="3 5" id="KW-0863">Zinc-finger</keyword>